<reference evidence="3 4" key="1">
    <citation type="submission" date="2022-04" db="EMBL/GenBank/DDBJ databases">
        <authorList>
            <person name="Grouzdev D.S."/>
            <person name="Pantiukh K.S."/>
            <person name="Krutkina M.S."/>
        </authorList>
    </citation>
    <scope>NUCLEOTIDE SEQUENCE [LARGE SCALE GENOMIC DNA]</scope>
    <source>
        <strain evidence="3 4">6x-1</strain>
    </source>
</reference>
<feature type="transmembrane region" description="Helical" evidence="1">
    <location>
        <begin position="183"/>
        <end position="201"/>
    </location>
</feature>
<feature type="transmembrane region" description="Helical" evidence="1">
    <location>
        <begin position="95"/>
        <end position="117"/>
    </location>
</feature>
<feature type="transmembrane region" description="Helical" evidence="1">
    <location>
        <begin position="221"/>
        <end position="242"/>
    </location>
</feature>
<feature type="transmembrane region" description="Helical" evidence="1">
    <location>
        <begin position="64"/>
        <end position="83"/>
    </location>
</feature>
<feature type="transmembrane region" description="Helical" evidence="1">
    <location>
        <begin position="26"/>
        <end position="44"/>
    </location>
</feature>
<comment type="caution">
    <text evidence="3">The sequence shown here is derived from an EMBL/GenBank/DDBJ whole genome shotgun (WGS) entry which is preliminary data.</text>
</comment>
<sequence>MTHAFFAGTGAGTPSSRPHRLEYIDGLRGLAIAMVVLYHAFARWPDSYPYKSIFAQYAIFDTRITGVQLFFIISGFVIVMTLEKSGSFMSFLFKRWIRLFPAMLACSLIIIGTAFLFPERPAGAPNLTQVIPGLTFLSPATLRVLTGGLFAGDTIEGAFWSLFLEVRFYLIFGTLFFIFGRRVALVSLLAIYLLALAVLMLTDADGLFHFAALVRYEDSVARGVAALGFGEFIWFFAGALYFEYTCTGKRAVLAAAFGSSLLGALASGQPIGASLFIIFVFLGAVLIPAIGKLLCLSPFQFIGFISYPLYLVHENMMVAMITKIGRAFPFTPHLLIPLLPIASVVALGYVVARWVEPPTRTAIHQLLTRFGNTPLMV</sequence>
<protein>
    <submittedName>
        <fullName evidence="3">Acyltransferase</fullName>
    </submittedName>
</protein>
<dbReference type="InterPro" id="IPR050879">
    <property type="entry name" value="Acyltransferase_3"/>
</dbReference>
<evidence type="ECO:0000313" key="4">
    <source>
        <dbReference type="Proteomes" id="UP001203284"/>
    </source>
</evidence>
<evidence type="ECO:0000259" key="2">
    <source>
        <dbReference type="Pfam" id="PF01757"/>
    </source>
</evidence>
<keyword evidence="3" id="KW-0012">Acyltransferase</keyword>
<feature type="transmembrane region" description="Helical" evidence="1">
    <location>
        <begin position="274"/>
        <end position="294"/>
    </location>
</feature>
<gene>
    <name evidence="3" type="ORF">MWN34_12835</name>
</gene>
<keyword evidence="4" id="KW-1185">Reference proteome</keyword>
<feature type="transmembrane region" description="Helical" evidence="1">
    <location>
        <begin position="158"/>
        <end position="178"/>
    </location>
</feature>
<dbReference type="Pfam" id="PF01757">
    <property type="entry name" value="Acyl_transf_3"/>
    <property type="match status" value="1"/>
</dbReference>
<dbReference type="GO" id="GO:0016746">
    <property type="term" value="F:acyltransferase activity"/>
    <property type="evidence" value="ECO:0007669"/>
    <property type="project" value="UniProtKB-KW"/>
</dbReference>
<dbReference type="PANTHER" id="PTHR23028:SF131">
    <property type="entry name" value="BLR2367 PROTEIN"/>
    <property type="match status" value="1"/>
</dbReference>
<keyword evidence="1" id="KW-1133">Transmembrane helix</keyword>
<dbReference type="Proteomes" id="UP001203284">
    <property type="component" value="Unassembled WGS sequence"/>
</dbReference>
<keyword evidence="1" id="KW-0472">Membrane</keyword>
<keyword evidence="1" id="KW-0812">Transmembrane</keyword>
<dbReference type="InterPro" id="IPR002656">
    <property type="entry name" value="Acyl_transf_3_dom"/>
</dbReference>
<feature type="transmembrane region" description="Helical" evidence="1">
    <location>
        <begin position="334"/>
        <end position="355"/>
    </location>
</feature>
<name>A0ABT0DCV5_9HYPH</name>
<organism evidence="3 4">
    <name type="scientific">Ancylobacter crimeensis</name>
    <dbReference type="NCBI Taxonomy" id="2579147"/>
    <lineage>
        <taxon>Bacteria</taxon>
        <taxon>Pseudomonadati</taxon>
        <taxon>Pseudomonadota</taxon>
        <taxon>Alphaproteobacteria</taxon>
        <taxon>Hyphomicrobiales</taxon>
        <taxon>Xanthobacteraceae</taxon>
        <taxon>Ancylobacter</taxon>
    </lineage>
</organism>
<feature type="transmembrane region" description="Helical" evidence="1">
    <location>
        <begin position="251"/>
        <end position="268"/>
    </location>
</feature>
<dbReference type="EMBL" id="JALKCH010000007">
    <property type="protein sequence ID" value="MCK0197796.1"/>
    <property type="molecule type" value="Genomic_DNA"/>
</dbReference>
<feature type="domain" description="Acyltransferase 3" evidence="2">
    <location>
        <begin position="22"/>
        <end position="345"/>
    </location>
</feature>
<feature type="transmembrane region" description="Helical" evidence="1">
    <location>
        <begin position="301"/>
        <end position="322"/>
    </location>
</feature>
<evidence type="ECO:0000313" key="3">
    <source>
        <dbReference type="EMBL" id="MCK0197796.1"/>
    </source>
</evidence>
<proteinExistence type="predicted"/>
<evidence type="ECO:0000256" key="1">
    <source>
        <dbReference type="SAM" id="Phobius"/>
    </source>
</evidence>
<accession>A0ABT0DCV5</accession>
<dbReference type="RefSeq" id="WP_247029684.1">
    <property type="nucleotide sequence ID" value="NZ_JALKCH010000007.1"/>
</dbReference>
<keyword evidence="3" id="KW-0808">Transferase</keyword>
<dbReference type="PANTHER" id="PTHR23028">
    <property type="entry name" value="ACETYLTRANSFERASE"/>
    <property type="match status" value="1"/>
</dbReference>